<feature type="compositionally biased region" description="Low complexity" evidence="1">
    <location>
        <begin position="592"/>
        <end position="608"/>
    </location>
</feature>
<evidence type="ECO:0000313" key="2">
    <source>
        <dbReference type="EMBL" id="KAK9879232.1"/>
    </source>
</evidence>
<dbReference type="AlphaFoldDB" id="A0AAW1UFG6"/>
<protein>
    <submittedName>
        <fullName evidence="2">Uncharacterized protein</fullName>
    </submittedName>
</protein>
<keyword evidence="3" id="KW-1185">Reference proteome</keyword>
<feature type="compositionally biased region" description="Basic and acidic residues" evidence="1">
    <location>
        <begin position="521"/>
        <end position="531"/>
    </location>
</feature>
<comment type="caution">
    <text evidence="2">The sequence shown here is derived from an EMBL/GenBank/DDBJ whole genome shotgun (WGS) entry which is preliminary data.</text>
</comment>
<dbReference type="Proteomes" id="UP001431783">
    <property type="component" value="Unassembled WGS sequence"/>
</dbReference>
<evidence type="ECO:0000313" key="3">
    <source>
        <dbReference type="Proteomes" id="UP001431783"/>
    </source>
</evidence>
<name>A0AAW1UFG6_9CUCU</name>
<feature type="compositionally biased region" description="Polar residues" evidence="1">
    <location>
        <begin position="609"/>
        <end position="626"/>
    </location>
</feature>
<proteinExistence type="predicted"/>
<feature type="compositionally biased region" description="Basic and acidic residues" evidence="1">
    <location>
        <begin position="657"/>
        <end position="694"/>
    </location>
</feature>
<evidence type="ECO:0000256" key="1">
    <source>
        <dbReference type="SAM" id="MobiDB-lite"/>
    </source>
</evidence>
<feature type="compositionally biased region" description="Basic and acidic residues" evidence="1">
    <location>
        <begin position="714"/>
        <end position="728"/>
    </location>
</feature>
<feature type="region of interest" description="Disordered" evidence="1">
    <location>
        <begin position="143"/>
        <end position="189"/>
    </location>
</feature>
<feature type="region of interest" description="Disordered" evidence="1">
    <location>
        <begin position="555"/>
        <end position="745"/>
    </location>
</feature>
<accession>A0AAW1UFG6</accession>
<sequence>MVWPKRSLVTRACNLGCGFVETTRNGKGSDRSRVHFQKQQQPNEYYVREGNADILRLYTSKEVPPNFRPVTLANENPYLPDSGKDIVMRRFMEQQQSDAPKQQEMLLPNAVVNKLQSDHDALEASFRQQNALLKQILQERERDSKLETQSLPAGTQTDRDAGTQTDPHFLLPPRRQVQSNDEQSEDSDEDLVIIKEKLKRRNGHKNEKIRTRRRIKTPIQEESEVEIIEDSTAETEDTNPKGYGQIRQTRTSQLRQNRIKEARTQSGIRREVLREISDSLHRQNSEAHINEKDIRDDILLNLSNSLNRRQRSRSESRLLQSGIDRDISTDLLNTLTRHNRSANGSATNRSDIERDIVREIAESLNRQNELSNLLIRQSRAQSESRLSRSGIRRELLQELSSSLNQQNPDLSEIVGMLNAPSREASGTNLSRSGLRREVLKEISDTIIKNRELKDQNTSSIAKADKEVVVDLKSDIKKEVLQELANSLNKPIPQKQIAEKAESEKEIMKKITKNLRSAKRRSMSDTRASKEQLKKEILQELSSAVDRNELSLSDGDYSFDSLDDVSPNSEDTLKSKHKEKYHSELDLRIPQEQSLKTSSKSKSQTNLNNINKPSKLGTSKQNTNNPNKESENTKQPKRQSRYMEWYTKNQNKNNVKKKSIEKPPTEPAPEKSSEEMEKQKFKVNERLLKETEASARKKQKKKKPAVGPEHPLLQHSEHRFEAQYARRPEDDADSGIAMTRPPIAQKKSVFTIAYNDMHTSQIRDDATTTPP</sequence>
<feature type="region of interest" description="Disordered" evidence="1">
    <location>
        <begin position="512"/>
        <end position="531"/>
    </location>
</feature>
<feature type="compositionally biased region" description="Polar residues" evidence="1">
    <location>
        <begin position="147"/>
        <end position="166"/>
    </location>
</feature>
<gene>
    <name evidence="2" type="ORF">WA026_004082</name>
</gene>
<reference evidence="2 3" key="1">
    <citation type="submission" date="2023-03" db="EMBL/GenBank/DDBJ databases">
        <title>Genome insight into feeding habits of ladybird beetles.</title>
        <authorList>
            <person name="Li H.-S."/>
            <person name="Huang Y.-H."/>
            <person name="Pang H."/>
        </authorList>
    </citation>
    <scope>NUCLEOTIDE SEQUENCE [LARGE SCALE GENOMIC DNA]</scope>
    <source>
        <strain evidence="2">SYSU_2023b</strain>
        <tissue evidence="2">Whole body</tissue>
    </source>
</reference>
<organism evidence="2 3">
    <name type="scientific">Henosepilachna vigintioctopunctata</name>
    <dbReference type="NCBI Taxonomy" id="420089"/>
    <lineage>
        <taxon>Eukaryota</taxon>
        <taxon>Metazoa</taxon>
        <taxon>Ecdysozoa</taxon>
        <taxon>Arthropoda</taxon>
        <taxon>Hexapoda</taxon>
        <taxon>Insecta</taxon>
        <taxon>Pterygota</taxon>
        <taxon>Neoptera</taxon>
        <taxon>Endopterygota</taxon>
        <taxon>Coleoptera</taxon>
        <taxon>Polyphaga</taxon>
        <taxon>Cucujiformia</taxon>
        <taxon>Coccinelloidea</taxon>
        <taxon>Coccinellidae</taxon>
        <taxon>Epilachninae</taxon>
        <taxon>Epilachnini</taxon>
        <taxon>Henosepilachna</taxon>
    </lineage>
</organism>
<dbReference type="EMBL" id="JARQZJ010000061">
    <property type="protein sequence ID" value="KAK9879232.1"/>
    <property type="molecule type" value="Genomic_DNA"/>
</dbReference>